<proteinExistence type="predicted"/>
<reference evidence="5" key="1">
    <citation type="journal article" date="2013" name="Genetics">
        <title>The draft genome and transcriptome of Panagrellus redivivus are shaped by the harsh demands of a free-living lifestyle.</title>
        <authorList>
            <person name="Srinivasan J."/>
            <person name="Dillman A.R."/>
            <person name="Macchietto M.G."/>
            <person name="Heikkinen L."/>
            <person name="Lakso M."/>
            <person name="Fracchia K.M."/>
            <person name="Antoshechkin I."/>
            <person name="Mortazavi A."/>
            <person name="Wong G."/>
            <person name="Sternberg P.W."/>
        </authorList>
    </citation>
    <scope>NUCLEOTIDE SEQUENCE [LARGE SCALE GENOMIC DNA]</scope>
    <source>
        <strain evidence="5">MT8872</strain>
    </source>
</reference>
<dbReference type="InterPro" id="IPR018114">
    <property type="entry name" value="TRYPSIN_HIS"/>
</dbReference>
<evidence type="ECO:0000256" key="2">
    <source>
        <dbReference type="RuleBase" id="RU363034"/>
    </source>
</evidence>
<dbReference type="PRINTS" id="PR00722">
    <property type="entry name" value="CHYMOTRYPSIN"/>
</dbReference>
<keyword evidence="2" id="KW-0720">Serine protease</keyword>
<dbReference type="Gene3D" id="2.40.10.10">
    <property type="entry name" value="Trypsin-like serine proteases"/>
    <property type="match status" value="2"/>
</dbReference>
<dbReference type="SMART" id="SM00020">
    <property type="entry name" value="Tryp_SPc"/>
    <property type="match status" value="1"/>
</dbReference>
<feature type="chain" id="PRO_5028901773" evidence="3">
    <location>
        <begin position="23"/>
        <end position="337"/>
    </location>
</feature>
<evidence type="ECO:0000256" key="1">
    <source>
        <dbReference type="ARBA" id="ARBA00023157"/>
    </source>
</evidence>
<organism evidence="5 6">
    <name type="scientific">Panagrellus redivivus</name>
    <name type="common">Microworm</name>
    <dbReference type="NCBI Taxonomy" id="6233"/>
    <lineage>
        <taxon>Eukaryota</taxon>
        <taxon>Metazoa</taxon>
        <taxon>Ecdysozoa</taxon>
        <taxon>Nematoda</taxon>
        <taxon>Chromadorea</taxon>
        <taxon>Rhabditida</taxon>
        <taxon>Tylenchina</taxon>
        <taxon>Panagrolaimomorpha</taxon>
        <taxon>Panagrolaimoidea</taxon>
        <taxon>Panagrolaimidae</taxon>
        <taxon>Panagrellus</taxon>
    </lineage>
</organism>
<evidence type="ECO:0000313" key="6">
    <source>
        <dbReference type="WBParaSite" id="Pan_g17253.t1"/>
    </source>
</evidence>
<dbReference type="PROSITE" id="PS00134">
    <property type="entry name" value="TRYPSIN_HIS"/>
    <property type="match status" value="1"/>
</dbReference>
<dbReference type="InterPro" id="IPR009003">
    <property type="entry name" value="Peptidase_S1_PA"/>
</dbReference>
<feature type="domain" description="Peptidase S1" evidence="4">
    <location>
        <begin position="76"/>
        <end position="328"/>
    </location>
</feature>
<dbReference type="PANTHER" id="PTHR24260">
    <property type="match status" value="1"/>
</dbReference>
<feature type="signal peptide" evidence="3">
    <location>
        <begin position="1"/>
        <end position="22"/>
    </location>
</feature>
<dbReference type="AlphaFoldDB" id="A0A7E4ZU07"/>
<dbReference type="GO" id="GO:0004252">
    <property type="term" value="F:serine-type endopeptidase activity"/>
    <property type="evidence" value="ECO:0007669"/>
    <property type="project" value="InterPro"/>
</dbReference>
<dbReference type="Pfam" id="PF00089">
    <property type="entry name" value="Trypsin"/>
    <property type="match status" value="1"/>
</dbReference>
<dbReference type="InterPro" id="IPR001254">
    <property type="entry name" value="Trypsin_dom"/>
</dbReference>
<reference evidence="6" key="2">
    <citation type="submission" date="2020-10" db="UniProtKB">
        <authorList>
            <consortium name="WormBaseParasite"/>
        </authorList>
    </citation>
    <scope>IDENTIFICATION</scope>
</reference>
<dbReference type="Proteomes" id="UP000492821">
    <property type="component" value="Unassembled WGS sequence"/>
</dbReference>
<evidence type="ECO:0000256" key="3">
    <source>
        <dbReference type="SAM" id="SignalP"/>
    </source>
</evidence>
<dbReference type="InterPro" id="IPR043504">
    <property type="entry name" value="Peptidase_S1_PA_chymotrypsin"/>
</dbReference>
<dbReference type="InterPro" id="IPR051333">
    <property type="entry name" value="CLIP_Serine_Protease"/>
</dbReference>
<keyword evidence="5" id="KW-1185">Reference proteome</keyword>
<sequence>MQCIPLTTWILFYILITCRVKAMLKQLQPENVQFYSNPGTASGFRRLNKAENDAIQKVCGKSYYGPKYHPESNFKVASAVSAVKGQFPWLVALGEKNAFCTGTLISARHIVTAAHCITEYEVTKIPCEGINVKQMPKTISYGGICVDEGEKCPEGNDMQKANVRQIAVVRSFNDDSCNSGGDLAVIELEKNVDIDAYTIPVCLGYLDKNDLNVTIDLGFGRINEKDKSINLRYIITRLSITKKAFTDGKDVLYTYSAYKNAGTSPKQLQPSICSGDSGGPLTTVTAKYPGRTFLAGTHSFTSGCGKKDGMNGSTNMLFYIDFLCALTGVCPDKPAKG</sequence>
<dbReference type="PANTHER" id="PTHR24260:SF136">
    <property type="entry name" value="GH08193P-RELATED"/>
    <property type="match status" value="1"/>
</dbReference>
<evidence type="ECO:0000313" key="5">
    <source>
        <dbReference type="Proteomes" id="UP000492821"/>
    </source>
</evidence>
<dbReference type="PROSITE" id="PS50240">
    <property type="entry name" value="TRYPSIN_DOM"/>
    <property type="match status" value="1"/>
</dbReference>
<dbReference type="InterPro" id="IPR033116">
    <property type="entry name" value="TRYPSIN_SER"/>
</dbReference>
<protein>
    <submittedName>
        <fullName evidence="6">Peptidase S1 domain-containing protein</fullName>
    </submittedName>
</protein>
<dbReference type="WBParaSite" id="Pan_g17253.t1">
    <property type="protein sequence ID" value="Pan_g17253.t1"/>
    <property type="gene ID" value="Pan_g17253"/>
</dbReference>
<evidence type="ECO:0000259" key="4">
    <source>
        <dbReference type="PROSITE" id="PS50240"/>
    </source>
</evidence>
<keyword evidence="2" id="KW-0378">Hydrolase</keyword>
<dbReference type="PROSITE" id="PS00135">
    <property type="entry name" value="TRYPSIN_SER"/>
    <property type="match status" value="1"/>
</dbReference>
<dbReference type="SUPFAM" id="SSF50494">
    <property type="entry name" value="Trypsin-like serine proteases"/>
    <property type="match status" value="1"/>
</dbReference>
<name>A0A7E4ZU07_PANRE</name>
<keyword evidence="3" id="KW-0732">Signal</keyword>
<accession>A0A7E4ZU07</accession>
<dbReference type="GO" id="GO:0006508">
    <property type="term" value="P:proteolysis"/>
    <property type="evidence" value="ECO:0007669"/>
    <property type="project" value="UniProtKB-KW"/>
</dbReference>
<keyword evidence="2" id="KW-0645">Protease</keyword>
<keyword evidence="1" id="KW-1015">Disulfide bond</keyword>
<dbReference type="InterPro" id="IPR001314">
    <property type="entry name" value="Peptidase_S1A"/>
</dbReference>